<feature type="compositionally biased region" description="Low complexity" evidence="5">
    <location>
        <begin position="401"/>
        <end position="414"/>
    </location>
</feature>
<dbReference type="Gene3D" id="3.50.50.60">
    <property type="entry name" value="FAD/NAD(P)-binding domain"/>
    <property type="match status" value="2"/>
</dbReference>
<proteinExistence type="predicted"/>
<feature type="domain" description="FAD/NAD(P)-binding" evidence="6">
    <location>
        <begin position="9"/>
        <end position="304"/>
    </location>
</feature>
<gene>
    <name evidence="7" type="ORF">LRS13_15805</name>
</gene>
<reference evidence="8" key="1">
    <citation type="submission" date="2021-11" db="EMBL/GenBank/DDBJ databases">
        <title>Cultivation dependent microbiological survey of springs from the worlds oldest radium mine currently devoted to the extraction of radon-saturated water.</title>
        <authorList>
            <person name="Kapinusova G."/>
            <person name="Smrhova T."/>
            <person name="Strejcek M."/>
            <person name="Suman J."/>
            <person name="Jani K."/>
            <person name="Pajer P."/>
            <person name="Uhlik O."/>
        </authorList>
    </citation>
    <scope>NUCLEOTIDE SEQUENCE [LARGE SCALE GENOMIC DNA]</scope>
    <source>
        <strain evidence="8">J379</strain>
    </source>
</reference>
<accession>A0ABY5PBZ1</accession>
<evidence type="ECO:0000313" key="8">
    <source>
        <dbReference type="Proteomes" id="UP001058860"/>
    </source>
</evidence>
<evidence type="ECO:0000256" key="4">
    <source>
        <dbReference type="ARBA" id="ARBA00023002"/>
    </source>
</evidence>
<keyword evidence="8" id="KW-1185">Reference proteome</keyword>
<dbReference type="SUPFAM" id="SSF55424">
    <property type="entry name" value="FAD/NAD-linked reductases, dimerisation (C-terminal) domain"/>
    <property type="match status" value="1"/>
</dbReference>
<dbReference type="EMBL" id="CP088295">
    <property type="protein sequence ID" value="UUY02174.1"/>
    <property type="molecule type" value="Genomic_DNA"/>
</dbReference>
<dbReference type="PANTHER" id="PTHR43557">
    <property type="entry name" value="APOPTOSIS-INDUCING FACTOR 1"/>
    <property type="match status" value="1"/>
</dbReference>
<evidence type="ECO:0000259" key="6">
    <source>
        <dbReference type="Pfam" id="PF07992"/>
    </source>
</evidence>
<keyword evidence="4" id="KW-0560">Oxidoreductase</keyword>
<dbReference type="Proteomes" id="UP001058860">
    <property type="component" value="Chromosome"/>
</dbReference>
<keyword evidence="2" id="KW-0285">Flavoprotein</keyword>
<protein>
    <submittedName>
        <fullName evidence="7">NAD(P)/FAD-dependent oxidoreductase</fullName>
    </submittedName>
</protein>
<dbReference type="Gene3D" id="3.30.390.30">
    <property type="match status" value="1"/>
</dbReference>
<feature type="region of interest" description="Disordered" evidence="5">
    <location>
        <begin position="400"/>
        <end position="438"/>
    </location>
</feature>
<evidence type="ECO:0000256" key="1">
    <source>
        <dbReference type="ARBA" id="ARBA00001974"/>
    </source>
</evidence>
<dbReference type="InterPro" id="IPR016156">
    <property type="entry name" value="FAD/NAD-linked_Rdtase_dimer_sf"/>
</dbReference>
<organism evidence="7 8">
    <name type="scientific">Svornostia abyssi</name>
    <dbReference type="NCBI Taxonomy" id="2898438"/>
    <lineage>
        <taxon>Bacteria</taxon>
        <taxon>Bacillati</taxon>
        <taxon>Actinomycetota</taxon>
        <taxon>Thermoleophilia</taxon>
        <taxon>Solirubrobacterales</taxon>
        <taxon>Baekduiaceae</taxon>
        <taxon>Svornostia</taxon>
    </lineage>
</organism>
<evidence type="ECO:0000256" key="3">
    <source>
        <dbReference type="ARBA" id="ARBA00022827"/>
    </source>
</evidence>
<name>A0ABY5PBZ1_9ACTN</name>
<dbReference type="InterPro" id="IPR036188">
    <property type="entry name" value="FAD/NAD-bd_sf"/>
</dbReference>
<sequence>MSAHRLRLIVIVGGGVAGLRAAERLIERGYDGRIEIVAAEPHAPYRRPGLTEGLLNGHVSPAALRLRARLEGRVRWHHGVAAVGLDARARRVLLDDGRYGPYEGLIVATGMTPRALPGARRATDRVQTLRTVDDALRLRTTARRVRSVLVVGGGLVGAEAAAALRAGGTAVTVVDIAPTLLHDAVGPRLGVALTELHRRRGVHVVTGATVQAWDHAPGEIRAVLRDGREIGADAALVAIGAHPDVGWLQDSGANAIDGVLCGPTTHVVGLDDVVACGDCARWPNLRFDTVPQRVEQWATAVAMGRHAADALLDGPRDARPFAPVPWGWTEQWGVRIHMLGRPLAGSLGAVDGDPDRLRGALATQDGDGRLVGAVVAERPAVSVALHRAIGAACPKPDLTDAAAWRPPAPVSAAPAPAPRGHEPHRPFVERRRTAPAAA</sequence>
<dbReference type="Pfam" id="PF07992">
    <property type="entry name" value="Pyr_redox_2"/>
    <property type="match status" value="1"/>
</dbReference>
<dbReference type="PANTHER" id="PTHR43557:SF2">
    <property type="entry name" value="RIESKE DOMAIN-CONTAINING PROTEIN-RELATED"/>
    <property type="match status" value="1"/>
</dbReference>
<feature type="compositionally biased region" description="Basic and acidic residues" evidence="5">
    <location>
        <begin position="419"/>
        <end position="432"/>
    </location>
</feature>
<evidence type="ECO:0000256" key="5">
    <source>
        <dbReference type="SAM" id="MobiDB-lite"/>
    </source>
</evidence>
<dbReference type="RefSeq" id="WP_353862707.1">
    <property type="nucleotide sequence ID" value="NZ_CP088295.1"/>
</dbReference>
<keyword evidence="3" id="KW-0274">FAD</keyword>
<comment type="cofactor">
    <cofactor evidence="1">
        <name>FAD</name>
        <dbReference type="ChEBI" id="CHEBI:57692"/>
    </cofactor>
</comment>
<evidence type="ECO:0000313" key="7">
    <source>
        <dbReference type="EMBL" id="UUY02174.1"/>
    </source>
</evidence>
<dbReference type="InterPro" id="IPR050446">
    <property type="entry name" value="FAD-oxidoreductase/Apoptosis"/>
</dbReference>
<dbReference type="SUPFAM" id="SSF51905">
    <property type="entry name" value="FAD/NAD(P)-binding domain"/>
    <property type="match status" value="2"/>
</dbReference>
<dbReference type="PRINTS" id="PR00411">
    <property type="entry name" value="PNDRDTASEI"/>
</dbReference>
<dbReference type="InterPro" id="IPR023753">
    <property type="entry name" value="FAD/NAD-binding_dom"/>
</dbReference>
<dbReference type="PRINTS" id="PR00368">
    <property type="entry name" value="FADPNR"/>
</dbReference>
<evidence type="ECO:0000256" key="2">
    <source>
        <dbReference type="ARBA" id="ARBA00022630"/>
    </source>
</evidence>